<evidence type="ECO:0000259" key="1">
    <source>
        <dbReference type="Pfam" id="PF09537"/>
    </source>
</evidence>
<dbReference type="SUPFAM" id="SSF47240">
    <property type="entry name" value="Ferritin-like"/>
    <property type="match status" value="1"/>
</dbReference>
<dbReference type="PIRSF" id="PIRSF029477">
    <property type="entry name" value="UCP029477"/>
    <property type="match status" value="1"/>
</dbReference>
<keyword evidence="3" id="KW-1185">Reference proteome</keyword>
<dbReference type="InterPro" id="IPR019052">
    <property type="entry name" value="DUF2383"/>
</dbReference>
<dbReference type="Gene3D" id="1.20.1260.10">
    <property type="match status" value="1"/>
</dbReference>
<protein>
    <submittedName>
        <fullName evidence="2">PA2169 family four-helix-bundle protein</fullName>
    </submittedName>
</protein>
<evidence type="ECO:0000313" key="3">
    <source>
        <dbReference type="Proteomes" id="UP000261284"/>
    </source>
</evidence>
<dbReference type="EMBL" id="QTJU01000001">
    <property type="protein sequence ID" value="RFM30152.1"/>
    <property type="molecule type" value="Genomic_DNA"/>
</dbReference>
<dbReference type="AlphaFoldDB" id="A0A3E1NQF0"/>
<comment type="caution">
    <text evidence="2">The sequence shown here is derived from an EMBL/GenBank/DDBJ whole genome shotgun (WGS) entry which is preliminary data.</text>
</comment>
<proteinExistence type="predicted"/>
<sequence length="153" mass="17162">MEKNTAAIEVLNDLIQINNDRIAGYEKAIKELKKKEQDNDLSTLFTAMIAESHEIRNELGQEVQALGGSMDDGTTTSGKIYRAWMDIKAIFTGNDRHAVLENCEAGEDAAQKAYTAALESDVLPAYIRQMLQEQQDALRQSHDEIKSLRNQYA</sequence>
<dbReference type="NCBIfam" id="TIGR02284">
    <property type="entry name" value="PA2169 family four-helix-bundle protein"/>
    <property type="match status" value="1"/>
</dbReference>
<dbReference type="InterPro" id="IPR012347">
    <property type="entry name" value="Ferritin-like"/>
</dbReference>
<dbReference type="OrthoDB" id="282393at2"/>
<dbReference type="Proteomes" id="UP000261284">
    <property type="component" value="Unassembled WGS sequence"/>
</dbReference>
<name>A0A3E1NQF0_9BACT</name>
<reference evidence="2 3" key="1">
    <citation type="submission" date="2018-08" db="EMBL/GenBank/DDBJ databases">
        <title>Chitinophagaceae sp. K23C18032701, a novel bacterium isolated from forest soil.</title>
        <authorList>
            <person name="Wang C."/>
        </authorList>
    </citation>
    <scope>NUCLEOTIDE SEQUENCE [LARGE SCALE GENOMIC DNA]</scope>
    <source>
        <strain evidence="2 3">K23C18032701</strain>
    </source>
</reference>
<organism evidence="2 3">
    <name type="scientific">Deminuibacter soli</name>
    <dbReference type="NCBI Taxonomy" id="2291815"/>
    <lineage>
        <taxon>Bacteria</taxon>
        <taxon>Pseudomonadati</taxon>
        <taxon>Bacteroidota</taxon>
        <taxon>Chitinophagia</taxon>
        <taxon>Chitinophagales</taxon>
        <taxon>Chitinophagaceae</taxon>
        <taxon>Deminuibacter</taxon>
    </lineage>
</organism>
<dbReference type="InterPro" id="IPR011971">
    <property type="entry name" value="CHP02284"/>
</dbReference>
<dbReference type="RefSeq" id="WP_116845908.1">
    <property type="nucleotide sequence ID" value="NZ_QTJU01000001.1"/>
</dbReference>
<dbReference type="Pfam" id="PF09537">
    <property type="entry name" value="DUF2383"/>
    <property type="match status" value="1"/>
</dbReference>
<accession>A0A3E1NQF0</accession>
<dbReference type="InterPro" id="IPR009078">
    <property type="entry name" value="Ferritin-like_SF"/>
</dbReference>
<gene>
    <name evidence="2" type="ORF">DXN05_04040</name>
</gene>
<dbReference type="InterPro" id="IPR016920">
    <property type="entry name" value="UCP029477"/>
</dbReference>
<feature type="domain" description="DUF2383" evidence="1">
    <location>
        <begin position="7"/>
        <end position="119"/>
    </location>
</feature>
<evidence type="ECO:0000313" key="2">
    <source>
        <dbReference type="EMBL" id="RFM30152.1"/>
    </source>
</evidence>